<evidence type="ECO:0000313" key="2">
    <source>
        <dbReference type="Proteomes" id="UP001138997"/>
    </source>
</evidence>
<dbReference type="AlphaFoldDB" id="A0A9X1NI44"/>
<accession>A0A9X1NI44</accession>
<dbReference type="InterPro" id="IPR036170">
    <property type="entry name" value="YezG-like_sf"/>
</dbReference>
<dbReference type="SUPFAM" id="SSF160424">
    <property type="entry name" value="BH3703-like"/>
    <property type="match status" value="1"/>
</dbReference>
<dbReference type="EMBL" id="JAJOMB010000016">
    <property type="protein sequence ID" value="MCD5314480.1"/>
    <property type="molecule type" value="Genomic_DNA"/>
</dbReference>
<reference evidence="1" key="1">
    <citation type="submission" date="2021-11" db="EMBL/GenBank/DDBJ databases">
        <title>Streptomyces corallinus and Kineosporia corallina sp. nov., two new coral-derived marine actinobacteria.</title>
        <authorList>
            <person name="Buangrab K."/>
            <person name="Sutthacheep M."/>
            <person name="Yeemin T."/>
            <person name="Harunari E."/>
            <person name="Igarashi Y."/>
            <person name="Sripreechasak P."/>
            <person name="Kanchanasin P."/>
            <person name="Tanasupawat S."/>
            <person name="Phongsopitanun W."/>
        </authorList>
    </citation>
    <scope>NUCLEOTIDE SEQUENCE</scope>
    <source>
        <strain evidence="1">JCM 31032</strain>
    </source>
</reference>
<proteinExistence type="predicted"/>
<gene>
    <name evidence="1" type="ORF">LR394_26585</name>
</gene>
<evidence type="ECO:0000313" key="1">
    <source>
        <dbReference type="EMBL" id="MCD5314480.1"/>
    </source>
</evidence>
<protein>
    <submittedName>
        <fullName evidence="1">Uncharacterized protein</fullName>
    </submittedName>
</protein>
<sequence>MLGRLLSRWKRADRVLPAVLTGARPSIDRRPEGVWPSDNPNLTWSAPDKPWPGWDGYEQIRSESGLIDPQLQLRCIVGLAQADAPPGVKAFTFYGYLVGAQFVECEAEYEQADGSTGIFLPTVHWGYLYRLREALYLPGSGAWYSIRITVTEDGRFEADYDYEHEPTFSGPRQPSTYDYRCDTAWFTRDDEHTPDWLWHRLRGR</sequence>
<name>A0A9X1NI44_9ACTN</name>
<dbReference type="RefSeq" id="WP_231447032.1">
    <property type="nucleotide sequence ID" value="NZ_JAJOMB010000016.1"/>
</dbReference>
<keyword evidence="2" id="KW-1185">Reference proteome</keyword>
<dbReference type="Proteomes" id="UP001138997">
    <property type="component" value="Unassembled WGS sequence"/>
</dbReference>
<comment type="caution">
    <text evidence="1">The sequence shown here is derived from an EMBL/GenBank/DDBJ whole genome shotgun (WGS) entry which is preliminary data.</text>
</comment>
<organism evidence="1 2">
    <name type="scientific">Kineosporia babensis</name>
    <dbReference type="NCBI Taxonomy" id="499548"/>
    <lineage>
        <taxon>Bacteria</taxon>
        <taxon>Bacillati</taxon>
        <taxon>Actinomycetota</taxon>
        <taxon>Actinomycetes</taxon>
        <taxon>Kineosporiales</taxon>
        <taxon>Kineosporiaceae</taxon>
        <taxon>Kineosporia</taxon>
    </lineage>
</organism>